<dbReference type="Proteomes" id="UP000501868">
    <property type="component" value="Chromosome"/>
</dbReference>
<reference evidence="1 2" key="2">
    <citation type="submission" date="2020-04" db="EMBL/GenBank/DDBJ databases">
        <authorList>
            <person name="Fomenkov A."/>
            <person name="Anton B.P."/>
            <person name="Roberts R.J."/>
        </authorList>
    </citation>
    <scope>NUCLEOTIDE SEQUENCE [LARGE SCALE GENOMIC DNA]</scope>
    <source>
        <strain evidence="1 2">S2</strain>
    </source>
</reference>
<proteinExistence type="predicted"/>
<accession>A0A6H1P4H2</accession>
<dbReference type="EMBL" id="CP051128">
    <property type="protein sequence ID" value="QIZ08490.1"/>
    <property type="molecule type" value="Genomic_DNA"/>
</dbReference>
<gene>
    <name evidence="1" type="ORF">HFZ78_18725</name>
</gene>
<evidence type="ECO:0000313" key="2">
    <source>
        <dbReference type="Proteomes" id="UP000501868"/>
    </source>
</evidence>
<evidence type="ECO:0000313" key="1">
    <source>
        <dbReference type="EMBL" id="QIZ08490.1"/>
    </source>
</evidence>
<organism evidence="1 2">
    <name type="scientific">Priestia megaterium</name>
    <name type="common">Bacillus megaterium</name>
    <dbReference type="NCBI Taxonomy" id="1404"/>
    <lineage>
        <taxon>Bacteria</taxon>
        <taxon>Bacillati</taxon>
        <taxon>Bacillota</taxon>
        <taxon>Bacilli</taxon>
        <taxon>Bacillales</taxon>
        <taxon>Bacillaceae</taxon>
        <taxon>Priestia</taxon>
    </lineage>
</organism>
<protein>
    <submittedName>
        <fullName evidence="1">Uncharacterized protein</fullName>
    </submittedName>
</protein>
<sequence>MMYFEKRSVIEKLLNDERYEMAVGIWDDERRLIAALFKLTRRSDVGQ</sequence>
<reference evidence="1 2" key="1">
    <citation type="submission" date="2020-04" db="EMBL/GenBank/DDBJ databases">
        <title>Genome-Wide Identification of 5-Methylcytosine Sites in Bacterial Genomes By High-Throughput Sequencing of MspJI Restriction Fragments.</title>
        <authorList>
            <person name="Wu V."/>
        </authorList>
    </citation>
    <scope>NUCLEOTIDE SEQUENCE [LARGE SCALE GENOMIC DNA]</scope>
    <source>
        <strain evidence="1 2">S2</strain>
    </source>
</reference>
<name>A0A6H1P4H2_PRIMG</name>
<dbReference type="AlphaFoldDB" id="A0A6H1P4H2"/>